<dbReference type="InterPro" id="IPR006566">
    <property type="entry name" value="FBD"/>
</dbReference>
<protein>
    <recommendedName>
        <fullName evidence="1">FBD domain-containing protein</fullName>
    </recommendedName>
</protein>
<dbReference type="PANTHER" id="PTHR34145:SF28">
    <property type="entry name" value="F-BOX DOMAIN-CONTAINING PROTEIN"/>
    <property type="match status" value="1"/>
</dbReference>
<dbReference type="AlphaFoldDB" id="A0A2G2Z4F8"/>
<sequence length="340" mass="39179">MPASYGDTASGDDQVFPDLYAAEAINILYFIPHQPNNGDPMEEYLKVIDDFYKLYPGEEQEYSFETNPTKEYSEIGDNFSANEYIKDSSVIISSELLEILISQCPLLEQLVLDNSEENLDEIEINAPMLRVLHFTRNLSLVYLKNVPPLVELSLVGDQMQEADLDFAKLFKSCSAVEHLSFSFLNFRFYDEDEYEAPTSLPFNLNSVKRFLLPNILLVESYKLSYALCLIKICPCLEYLEIQVYDDDSDTDDESTEKSVDLKCLSNVTFNHLGEVKLENFTGRTSEMQIIRLLLANSPVLERMLIDRCYIDQEPLYTRLKIFAELGFWIRLEEKDGMNPK</sequence>
<dbReference type="InterPro" id="IPR053772">
    <property type="entry name" value="At1g61320/At1g61330-like"/>
</dbReference>
<accession>A0A2G2Z4F8</accession>
<reference evidence="2 3" key="1">
    <citation type="journal article" date="2014" name="Nat. Genet.">
        <title>Genome sequence of the hot pepper provides insights into the evolution of pungency in Capsicum species.</title>
        <authorList>
            <person name="Kim S."/>
            <person name="Park M."/>
            <person name="Yeom S.I."/>
            <person name="Kim Y.M."/>
            <person name="Lee J.M."/>
            <person name="Lee H.A."/>
            <person name="Seo E."/>
            <person name="Choi J."/>
            <person name="Cheong K."/>
            <person name="Kim K.T."/>
            <person name="Jung K."/>
            <person name="Lee G.W."/>
            <person name="Oh S.K."/>
            <person name="Bae C."/>
            <person name="Kim S.B."/>
            <person name="Lee H.Y."/>
            <person name="Kim S.Y."/>
            <person name="Kim M.S."/>
            <person name="Kang B.C."/>
            <person name="Jo Y.D."/>
            <person name="Yang H.B."/>
            <person name="Jeong H.J."/>
            <person name="Kang W.H."/>
            <person name="Kwon J.K."/>
            <person name="Shin C."/>
            <person name="Lim J.Y."/>
            <person name="Park J.H."/>
            <person name="Huh J.H."/>
            <person name="Kim J.S."/>
            <person name="Kim B.D."/>
            <person name="Cohen O."/>
            <person name="Paran I."/>
            <person name="Suh M.C."/>
            <person name="Lee S.B."/>
            <person name="Kim Y.K."/>
            <person name="Shin Y."/>
            <person name="Noh S.J."/>
            <person name="Park J."/>
            <person name="Seo Y.S."/>
            <person name="Kwon S.Y."/>
            <person name="Kim H.A."/>
            <person name="Park J.M."/>
            <person name="Kim H.J."/>
            <person name="Choi S.B."/>
            <person name="Bosland P.W."/>
            <person name="Reeves G."/>
            <person name="Jo S.H."/>
            <person name="Lee B.W."/>
            <person name="Cho H.T."/>
            <person name="Choi H.S."/>
            <person name="Lee M.S."/>
            <person name="Yu Y."/>
            <person name="Do Choi Y."/>
            <person name="Park B.S."/>
            <person name="van Deynze A."/>
            <person name="Ashrafi H."/>
            <person name="Hill T."/>
            <person name="Kim W.T."/>
            <person name="Pai H.S."/>
            <person name="Ahn H.K."/>
            <person name="Yeam I."/>
            <person name="Giovannoni J.J."/>
            <person name="Rose J.K."/>
            <person name="Sorensen I."/>
            <person name="Lee S.J."/>
            <person name="Kim R.W."/>
            <person name="Choi I.Y."/>
            <person name="Choi B.S."/>
            <person name="Lim J.S."/>
            <person name="Lee Y.H."/>
            <person name="Choi D."/>
        </authorList>
    </citation>
    <scope>NUCLEOTIDE SEQUENCE [LARGE SCALE GENOMIC DNA]</scope>
    <source>
        <strain evidence="3">cv. CM334</strain>
    </source>
</reference>
<name>A0A2G2Z4F8_CAPAN</name>
<evidence type="ECO:0000259" key="1">
    <source>
        <dbReference type="Pfam" id="PF08387"/>
    </source>
</evidence>
<dbReference type="InterPro" id="IPR032675">
    <property type="entry name" value="LRR_dom_sf"/>
</dbReference>
<keyword evidence="3" id="KW-1185">Reference proteome</keyword>
<dbReference type="PANTHER" id="PTHR34145">
    <property type="entry name" value="OS02G0105600 PROTEIN"/>
    <property type="match status" value="1"/>
</dbReference>
<reference evidence="2 3" key="2">
    <citation type="journal article" date="2017" name="Genome Biol.">
        <title>New reference genome sequences of hot pepper reveal the massive evolution of plant disease-resistance genes by retroduplication.</title>
        <authorList>
            <person name="Kim S."/>
            <person name="Park J."/>
            <person name="Yeom S.I."/>
            <person name="Kim Y.M."/>
            <person name="Seo E."/>
            <person name="Kim K.T."/>
            <person name="Kim M.S."/>
            <person name="Lee J.M."/>
            <person name="Cheong K."/>
            <person name="Shin H.S."/>
            <person name="Kim S.B."/>
            <person name="Han K."/>
            <person name="Lee J."/>
            <person name="Park M."/>
            <person name="Lee H.A."/>
            <person name="Lee H.Y."/>
            <person name="Lee Y."/>
            <person name="Oh S."/>
            <person name="Lee J.H."/>
            <person name="Choi E."/>
            <person name="Choi E."/>
            <person name="Lee S.E."/>
            <person name="Jeon J."/>
            <person name="Kim H."/>
            <person name="Choi G."/>
            <person name="Song H."/>
            <person name="Lee J."/>
            <person name="Lee S.C."/>
            <person name="Kwon J.K."/>
            <person name="Lee H.Y."/>
            <person name="Koo N."/>
            <person name="Hong Y."/>
            <person name="Kim R.W."/>
            <person name="Kang W.H."/>
            <person name="Huh J.H."/>
            <person name="Kang B.C."/>
            <person name="Yang T.J."/>
            <person name="Lee Y.H."/>
            <person name="Bennetzen J.L."/>
            <person name="Choi D."/>
        </authorList>
    </citation>
    <scope>NUCLEOTIDE SEQUENCE [LARGE SCALE GENOMIC DNA]</scope>
    <source>
        <strain evidence="3">cv. CM334</strain>
    </source>
</reference>
<gene>
    <name evidence="2" type="ORF">T459_20375</name>
</gene>
<dbReference type="EMBL" id="AYRZ02000007">
    <property type="protein sequence ID" value="PHT76853.1"/>
    <property type="molecule type" value="Genomic_DNA"/>
</dbReference>
<dbReference type="SUPFAM" id="SSF52047">
    <property type="entry name" value="RNI-like"/>
    <property type="match status" value="1"/>
</dbReference>
<dbReference type="Pfam" id="PF08387">
    <property type="entry name" value="FBD"/>
    <property type="match status" value="1"/>
</dbReference>
<evidence type="ECO:0000313" key="3">
    <source>
        <dbReference type="Proteomes" id="UP000222542"/>
    </source>
</evidence>
<comment type="caution">
    <text evidence="2">The sequence shown here is derived from an EMBL/GenBank/DDBJ whole genome shotgun (WGS) entry which is preliminary data.</text>
</comment>
<proteinExistence type="predicted"/>
<organism evidence="2 3">
    <name type="scientific">Capsicum annuum</name>
    <name type="common">Capsicum pepper</name>
    <dbReference type="NCBI Taxonomy" id="4072"/>
    <lineage>
        <taxon>Eukaryota</taxon>
        <taxon>Viridiplantae</taxon>
        <taxon>Streptophyta</taxon>
        <taxon>Embryophyta</taxon>
        <taxon>Tracheophyta</taxon>
        <taxon>Spermatophyta</taxon>
        <taxon>Magnoliopsida</taxon>
        <taxon>eudicotyledons</taxon>
        <taxon>Gunneridae</taxon>
        <taxon>Pentapetalae</taxon>
        <taxon>asterids</taxon>
        <taxon>lamiids</taxon>
        <taxon>Solanales</taxon>
        <taxon>Solanaceae</taxon>
        <taxon>Solanoideae</taxon>
        <taxon>Capsiceae</taxon>
        <taxon>Capsicum</taxon>
    </lineage>
</organism>
<dbReference type="Gramene" id="PHT76853">
    <property type="protein sequence ID" value="PHT76853"/>
    <property type="gene ID" value="T459_20375"/>
</dbReference>
<dbReference type="Proteomes" id="UP000222542">
    <property type="component" value="Unassembled WGS sequence"/>
</dbReference>
<dbReference type="Gene3D" id="3.80.10.10">
    <property type="entry name" value="Ribonuclease Inhibitor"/>
    <property type="match status" value="1"/>
</dbReference>
<feature type="domain" description="FBD" evidence="1">
    <location>
        <begin position="270"/>
        <end position="305"/>
    </location>
</feature>
<evidence type="ECO:0000313" key="2">
    <source>
        <dbReference type="EMBL" id="PHT76853.1"/>
    </source>
</evidence>